<name>A0A1F7F0R2_UNCRA</name>
<comment type="cofactor">
    <cofactor evidence="2">
        <name>a divalent metal cation</name>
        <dbReference type="ChEBI" id="CHEBI:60240"/>
    </cofactor>
</comment>
<evidence type="ECO:0000256" key="1">
    <source>
        <dbReference type="ARBA" id="ARBA00008950"/>
    </source>
</evidence>
<dbReference type="InterPro" id="IPR029052">
    <property type="entry name" value="Metallo-depent_PP-like"/>
</dbReference>
<dbReference type="Pfam" id="PF12850">
    <property type="entry name" value="Metallophos_2"/>
    <property type="match status" value="1"/>
</dbReference>
<dbReference type="GO" id="GO:0016787">
    <property type="term" value="F:hydrolase activity"/>
    <property type="evidence" value="ECO:0007669"/>
    <property type="project" value="UniProtKB-UniRule"/>
</dbReference>
<evidence type="ECO:0000313" key="5">
    <source>
        <dbReference type="Proteomes" id="UP000179243"/>
    </source>
</evidence>
<organism evidence="4 5">
    <name type="scientific">Candidatus Raymondbacteria bacterium RIFOXYD12_FULL_49_13</name>
    <dbReference type="NCBI Taxonomy" id="1817890"/>
    <lineage>
        <taxon>Bacteria</taxon>
        <taxon>Raymondiibacteriota</taxon>
    </lineage>
</organism>
<sequence>MRIGILSDTHRNRALHEEALDHLLQRERVTAIYHLGDDYKDAELELERGIEVVRVPGIYCPEYRENTVNKIVFETVHGINIVLCHDESALTDSIIMTNDVFLYGHSHKAGIKVLNGKLFLNPGHMKADKDKGRPPSFGVLEIDYGEVSAFIKEFRGQLITSVSLRKGANGLYKT</sequence>
<gene>
    <name evidence="4" type="ORF">A2519_22375</name>
</gene>
<dbReference type="InterPro" id="IPR024654">
    <property type="entry name" value="Calcineurin-like_PHP_lpxH"/>
</dbReference>
<dbReference type="Gene3D" id="3.60.21.10">
    <property type="match status" value="1"/>
</dbReference>
<dbReference type="EMBL" id="MFYX01000155">
    <property type="protein sequence ID" value="OGK00076.1"/>
    <property type="molecule type" value="Genomic_DNA"/>
</dbReference>
<evidence type="ECO:0000313" key="4">
    <source>
        <dbReference type="EMBL" id="OGK00076.1"/>
    </source>
</evidence>
<dbReference type="InterPro" id="IPR000979">
    <property type="entry name" value="Phosphodiesterase_MJ0936/Vps29"/>
</dbReference>
<comment type="caution">
    <text evidence="4">The sequence shown here is derived from an EMBL/GenBank/DDBJ whole genome shotgun (WGS) entry which is preliminary data.</text>
</comment>
<keyword evidence="2" id="KW-0479">Metal-binding</keyword>
<evidence type="ECO:0000256" key="2">
    <source>
        <dbReference type="RuleBase" id="RU362039"/>
    </source>
</evidence>
<dbReference type="NCBIfam" id="TIGR00040">
    <property type="entry name" value="yfcE"/>
    <property type="match status" value="1"/>
</dbReference>
<comment type="similarity">
    <text evidence="1 2">Belongs to the metallophosphoesterase superfamily. YfcE family.</text>
</comment>
<dbReference type="GO" id="GO:0046872">
    <property type="term" value="F:metal ion binding"/>
    <property type="evidence" value="ECO:0007669"/>
    <property type="project" value="UniProtKB-KW"/>
</dbReference>
<protein>
    <recommendedName>
        <fullName evidence="2">Phosphoesterase</fullName>
        <ecNumber evidence="2">3.1.4.-</ecNumber>
    </recommendedName>
</protein>
<proteinExistence type="inferred from homology"/>
<dbReference type="SUPFAM" id="SSF56300">
    <property type="entry name" value="Metallo-dependent phosphatases"/>
    <property type="match status" value="1"/>
</dbReference>
<accession>A0A1F7F0R2</accession>
<dbReference type="EC" id="3.1.4.-" evidence="2"/>
<reference evidence="4 5" key="1">
    <citation type="journal article" date="2016" name="Nat. Commun.">
        <title>Thousands of microbial genomes shed light on interconnected biogeochemical processes in an aquifer system.</title>
        <authorList>
            <person name="Anantharaman K."/>
            <person name="Brown C.T."/>
            <person name="Hug L.A."/>
            <person name="Sharon I."/>
            <person name="Castelle C.J."/>
            <person name="Probst A.J."/>
            <person name="Thomas B.C."/>
            <person name="Singh A."/>
            <person name="Wilkins M.J."/>
            <person name="Karaoz U."/>
            <person name="Brodie E.L."/>
            <person name="Williams K.H."/>
            <person name="Hubbard S.S."/>
            <person name="Banfield J.F."/>
        </authorList>
    </citation>
    <scope>NUCLEOTIDE SEQUENCE [LARGE SCALE GENOMIC DNA]</scope>
</reference>
<dbReference type="AlphaFoldDB" id="A0A1F7F0R2"/>
<dbReference type="Proteomes" id="UP000179243">
    <property type="component" value="Unassembled WGS sequence"/>
</dbReference>
<evidence type="ECO:0000259" key="3">
    <source>
        <dbReference type="Pfam" id="PF12850"/>
    </source>
</evidence>
<feature type="domain" description="Calcineurin-like phosphoesterase" evidence="3">
    <location>
        <begin position="1"/>
        <end position="143"/>
    </location>
</feature>